<feature type="transmembrane region" description="Helical" evidence="6">
    <location>
        <begin position="180"/>
        <end position="208"/>
    </location>
</feature>
<evidence type="ECO:0000313" key="8">
    <source>
        <dbReference type="EMBL" id="MCF4005833.1"/>
    </source>
</evidence>
<protein>
    <submittedName>
        <fullName evidence="8">C-type cytochrome biogenesis protein CcsB</fullName>
    </submittedName>
</protein>
<dbReference type="EMBL" id="JAKGSI010000001">
    <property type="protein sequence ID" value="MCF4005833.1"/>
    <property type="molecule type" value="Genomic_DNA"/>
</dbReference>
<dbReference type="GO" id="GO:0017004">
    <property type="term" value="P:cytochrome complex assembly"/>
    <property type="evidence" value="ECO:0007669"/>
    <property type="project" value="UniProtKB-KW"/>
</dbReference>
<name>A0A9X1QQD6_9CORY</name>
<organism evidence="8 9">
    <name type="scientific">Corynebacterium uropygiale</name>
    <dbReference type="NCBI Taxonomy" id="1775911"/>
    <lineage>
        <taxon>Bacteria</taxon>
        <taxon>Bacillati</taxon>
        <taxon>Actinomycetota</taxon>
        <taxon>Actinomycetes</taxon>
        <taxon>Mycobacteriales</taxon>
        <taxon>Corynebacteriaceae</taxon>
        <taxon>Corynebacterium</taxon>
    </lineage>
</organism>
<dbReference type="NCBIfam" id="TIGR03144">
    <property type="entry name" value="cytochr_II_ccsB"/>
    <property type="match status" value="1"/>
</dbReference>
<evidence type="ECO:0000256" key="4">
    <source>
        <dbReference type="ARBA" id="ARBA00022989"/>
    </source>
</evidence>
<accession>A0A9X1QQD6</accession>
<comment type="subcellular location">
    <subcellularLocation>
        <location evidence="1">Membrane</location>
        <topology evidence="1">Multi-pass membrane protein</topology>
    </subcellularLocation>
</comment>
<dbReference type="PANTHER" id="PTHR30071">
    <property type="entry name" value="HEME EXPORTER PROTEIN C"/>
    <property type="match status" value="1"/>
</dbReference>
<evidence type="ECO:0000256" key="1">
    <source>
        <dbReference type="ARBA" id="ARBA00004141"/>
    </source>
</evidence>
<feature type="transmembrane region" description="Helical" evidence="6">
    <location>
        <begin position="237"/>
        <end position="260"/>
    </location>
</feature>
<reference evidence="8" key="1">
    <citation type="submission" date="2022-01" db="EMBL/GenBank/DDBJ databases">
        <title>Corynebacterium sp. nov isolated from isolated from the feces of the greater white-fronted geese (Anser albifrons) at Poyang Lake, PR China.</title>
        <authorList>
            <person name="Liu Q."/>
        </authorList>
    </citation>
    <scope>NUCLEOTIDE SEQUENCE</scope>
    <source>
        <strain evidence="8">JCM 32435</strain>
    </source>
</reference>
<feature type="transmembrane region" description="Helical" evidence="6">
    <location>
        <begin position="14"/>
        <end position="34"/>
    </location>
</feature>
<feature type="transmembrane region" description="Helical" evidence="6">
    <location>
        <begin position="91"/>
        <end position="110"/>
    </location>
</feature>
<evidence type="ECO:0000256" key="3">
    <source>
        <dbReference type="ARBA" id="ARBA00022748"/>
    </source>
</evidence>
<keyword evidence="4 6" id="KW-1133">Transmembrane helix</keyword>
<dbReference type="InterPro" id="IPR002541">
    <property type="entry name" value="Cyt_c_assembly"/>
</dbReference>
<sequence length="333" mass="36389">MPVNQSLASTSDHVFMSAFIVYLVAWVISIAYYVQVRALIEARQELTAEVREPVLATGGEGDAPAEESPVLPEKVQAKERRAEKIAGMMQAVIWLGVILHIVSAVLRGLAVHRFPFGNLYEYVLVISAFAMAGAAAVLVQKKEWATLWPWLLTPVLALLFFAEVRLYTVAAPVMPALKSFWLPIHVTTVAVGAAIGLISGVASLLYLFRMAQPQGKEKGFFGAVAKPLPSAKTLDALAYRSGIVAVPVFGLGIVLGALWAEQSWGRYWGWDPKETVALITWVLYAAYLHARATAGWRAIWAAWINVAAFAVMVFNLFFINMVVTSLHSYAGVN</sequence>
<gene>
    <name evidence="8" type="primary">ccsB</name>
    <name evidence="8" type="ORF">L1O03_01395</name>
</gene>
<dbReference type="InterPro" id="IPR017562">
    <property type="entry name" value="Cyt_c_biogenesis_CcsA"/>
</dbReference>
<feature type="domain" description="Cytochrome c assembly protein" evidence="7">
    <location>
        <begin position="139"/>
        <end position="327"/>
    </location>
</feature>
<evidence type="ECO:0000259" key="7">
    <source>
        <dbReference type="Pfam" id="PF01578"/>
    </source>
</evidence>
<proteinExistence type="predicted"/>
<dbReference type="InterPro" id="IPR045062">
    <property type="entry name" value="Cyt_c_biogenesis_CcsA/CcmC"/>
</dbReference>
<feature type="transmembrane region" description="Helical" evidence="6">
    <location>
        <begin position="122"/>
        <end position="140"/>
    </location>
</feature>
<dbReference type="Pfam" id="PF01578">
    <property type="entry name" value="Cytochrom_C_asm"/>
    <property type="match status" value="1"/>
</dbReference>
<keyword evidence="5 6" id="KW-0472">Membrane</keyword>
<dbReference type="RefSeq" id="WP_236117627.1">
    <property type="nucleotide sequence ID" value="NZ_JAKGSI010000001.1"/>
</dbReference>
<feature type="transmembrane region" description="Helical" evidence="6">
    <location>
        <begin position="147"/>
        <end position="168"/>
    </location>
</feature>
<evidence type="ECO:0000313" key="9">
    <source>
        <dbReference type="Proteomes" id="UP001139336"/>
    </source>
</evidence>
<feature type="transmembrane region" description="Helical" evidence="6">
    <location>
        <begin position="272"/>
        <end position="290"/>
    </location>
</feature>
<comment type="caution">
    <text evidence="8">The sequence shown here is derived from an EMBL/GenBank/DDBJ whole genome shotgun (WGS) entry which is preliminary data.</text>
</comment>
<feature type="transmembrane region" description="Helical" evidence="6">
    <location>
        <begin position="302"/>
        <end position="323"/>
    </location>
</feature>
<dbReference type="GO" id="GO:0005886">
    <property type="term" value="C:plasma membrane"/>
    <property type="evidence" value="ECO:0007669"/>
    <property type="project" value="TreeGrafter"/>
</dbReference>
<dbReference type="GO" id="GO:0020037">
    <property type="term" value="F:heme binding"/>
    <property type="evidence" value="ECO:0007669"/>
    <property type="project" value="InterPro"/>
</dbReference>
<evidence type="ECO:0000256" key="6">
    <source>
        <dbReference type="SAM" id="Phobius"/>
    </source>
</evidence>
<keyword evidence="2 6" id="KW-0812">Transmembrane</keyword>
<dbReference type="AlphaFoldDB" id="A0A9X1QQD6"/>
<dbReference type="Proteomes" id="UP001139336">
    <property type="component" value="Unassembled WGS sequence"/>
</dbReference>
<keyword evidence="9" id="KW-1185">Reference proteome</keyword>
<evidence type="ECO:0000256" key="2">
    <source>
        <dbReference type="ARBA" id="ARBA00022692"/>
    </source>
</evidence>
<evidence type="ECO:0000256" key="5">
    <source>
        <dbReference type="ARBA" id="ARBA00023136"/>
    </source>
</evidence>
<dbReference type="PANTHER" id="PTHR30071:SF1">
    <property type="entry name" value="CYTOCHROME B_B6 PROTEIN-RELATED"/>
    <property type="match status" value="1"/>
</dbReference>
<keyword evidence="3" id="KW-0201">Cytochrome c-type biogenesis</keyword>